<evidence type="ECO:0000256" key="1">
    <source>
        <dbReference type="ARBA" id="ARBA00022884"/>
    </source>
</evidence>
<keyword evidence="3" id="KW-0812">Transmembrane</keyword>
<feature type="region of interest" description="Disordered" evidence="2">
    <location>
        <begin position="58"/>
        <end position="77"/>
    </location>
</feature>
<dbReference type="InterPro" id="IPR035979">
    <property type="entry name" value="RBD_domain_sf"/>
</dbReference>
<dbReference type="RefSeq" id="WP_345014799.1">
    <property type="nucleotide sequence ID" value="NZ_BAABFC010000029.1"/>
</dbReference>
<dbReference type="InterPro" id="IPR052462">
    <property type="entry name" value="SLIRP/GR-RBP-like"/>
</dbReference>
<evidence type="ECO:0000313" key="5">
    <source>
        <dbReference type="EMBL" id="GAA4504009.1"/>
    </source>
</evidence>
<keyword evidence="3" id="KW-0472">Membrane</keyword>
<evidence type="ECO:0000259" key="4">
    <source>
        <dbReference type="PROSITE" id="PS50102"/>
    </source>
</evidence>
<keyword evidence="1" id="KW-0694">RNA-binding</keyword>
<dbReference type="InterPro" id="IPR000504">
    <property type="entry name" value="RRM_dom"/>
</dbReference>
<keyword evidence="6" id="KW-1185">Reference proteome</keyword>
<feature type="transmembrane region" description="Helical" evidence="3">
    <location>
        <begin position="12"/>
        <end position="30"/>
    </location>
</feature>
<accession>A0ABP8QK69</accession>
<feature type="transmembrane region" description="Helical" evidence="3">
    <location>
        <begin position="36"/>
        <end position="56"/>
    </location>
</feature>
<dbReference type="Gene3D" id="3.30.70.330">
    <property type="match status" value="1"/>
</dbReference>
<dbReference type="InterPro" id="IPR012677">
    <property type="entry name" value="Nucleotide-bd_a/b_plait_sf"/>
</dbReference>
<keyword evidence="3" id="KW-1133">Transmembrane helix</keyword>
<proteinExistence type="predicted"/>
<dbReference type="Proteomes" id="UP001501321">
    <property type="component" value="Unassembled WGS sequence"/>
</dbReference>
<name>A0ABP8QK69_9GAMM</name>
<sequence length="179" mass="19179">MTLLQSSYLRASLLAVVLAVLGFVLVAKLADLTAASWLAFGLLLGGLLTPLAAGAAREAAPRGNRSPRSAAIQPSPTDLAEAYTGECKTLYVGNLPYRANEAAVRKLFAEHGQVISVRLVKDKETGKRRGYGFVEMPLGDADAAIAALNETEYLQRTLKVREANEKKESNPEFSESVSD</sequence>
<dbReference type="PANTHER" id="PTHR48027">
    <property type="entry name" value="HETEROGENEOUS NUCLEAR RIBONUCLEOPROTEIN 87F-RELATED"/>
    <property type="match status" value="1"/>
</dbReference>
<dbReference type="Pfam" id="PF00076">
    <property type="entry name" value="RRM_1"/>
    <property type="match status" value="1"/>
</dbReference>
<protein>
    <recommendedName>
        <fullName evidence="4">RRM domain-containing protein</fullName>
    </recommendedName>
</protein>
<dbReference type="SUPFAM" id="SSF54928">
    <property type="entry name" value="RNA-binding domain, RBD"/>
    <property type="match status" value="1"/>
</dbReference>
<gene>
    <name evidence="5" type="ORF">GCM10023095_31150</name>
</gene>
<evidence type="ECO:0000256" key="3">
    <source>
        <dbReference type="SAM" id="Phobius"/>
    </source>
</evidence>
<evidence type="ECO:0000256" key="2">
    <source>
        <dbReference type="SAM" id="MobiDB-lite"/>
    </source>
</evidence>
<organism evidence="5 6">
    <name type="scientific">Pseudaeromonas paramecii</name>
    <dbReference type="NCBI Taxonomy" id="2138166"/>
    <lineage>
        <taxon>Bacteria</taxon>
        <taxon>Pseudomonadati</taxon>
        <taxon>Pseudomonadota</taxon>
        <taxon>Gammaproteobacteria</taxon>
        <taxon>Aeromonadales</taxon>
        <taxon>Aeromonadaceae</taxon>
        <taxon>Pseudaeromonas</taxon>
    </lineage>
</organism>
<reference evidence="6" key="1">
    <citation type="journal article" date="2019" name="Int. J. Syst. Evol. Microbiol.">
        <title>The Global Catalogue of Microorganisms (GCM) 10K type strain sequencing project: providing services to taxonomists for standard genome sequencing and annotation.</title>
        <authorList>
            <consortium name="The Broad Institute Genomics Platform"/>
            <consortium name="The Broad Institute Genome Sequencing Center for Infectious Disease"/>
            <person name="Wu L."/>
            <person name="Ma J."/>
        </authorList>
    </citation>
    <scope>NUCLEOTIDE SEQUENCE [LARGE SCALE GENOMIC DNA]</scope>
    <source>
        <strain evidence="6">JCM 32226</strain>
    </source>
</reference>
<feature type="domain" description="RRM" evidence="4">
    <location>
        <begin position="88"/>
        <end position="165"/>
    </location>
</feature>
<evidence type="ECO:0000313" key="6">
    <source>
        <dbReference type="Proteomes" id="UP001501321"/>
    </source>
</evidence>
<dbReference type="EMBL" id="BAABFC010000029">
    <property type="protein sequence ID" value="GAA4504009.1"/>
    <property type="molecule type" value="Genomic_DNA"/>
</dbReference>
<dbReference type="PROSITE" id="PS50102">
    <property type="entry name" value="RRM"/>
    <property type="match status" value="1"/>
</dbReference>
<comment type="caution">
    <text evidence="5">The sequence shown here is derived from an EMBL/GenBank/DDBJ whole genome shotgun (WGS) entry which is preliminary data.</text>
</comment>
<dbReference type="SMART" id="SM00360">
    <property type="entry name" value="RRM"/>
    <property type="match status" value="1"/>
</dbReference>